<accession>A0A164PMP7</accession>
<proteinExistence type="predicted"/>
<evidence type="ECO:0000313" key="3">
    <source>
        <dbReference type="Proteomes" id="UP000076512"/>
    </source>
</evidence>
<name>A0A164PMP7_9NOCA</name>
<keyword evidence="3" id="KW-1185">Reference proteome</keyword>
<dbReference type="RefSeq" id="WP_067583800.1">
    <property type="nucleotide sequence ID" value="NZ_JABMCZ010000001.1"/>
</dbReference>
<comment type="caution">
    <text evidence="2">The sequence shown here is derived from an EMBL/GenBank/DDBJ whole genome shotgun (WGS) entry which is preliminary data.</text>
</comment>
<dbReference type="Proteomes" id="UP000076512">
    <property type="component" value="Unassembled WGS sequence"/>
</dbReference>
<evidence type="ECO:0000256" key="1">
    <source>
        <dbReference type="SAM" id="Coils"/>
    </source>
</evidence>
<keyword evidence="1" id="KW-0175">Coiled coil</keyword>
<feature type="coiled-coil region" evidence="1">
    <location>
        <begin position="134"/>
        <end position="161"/>
    </location>
</feature>
<reference evidence="2 3" key="1">
    <citation type="submission" date="2016-04" db="EMBL/GenBank/DDBJ databases">
        <authorList>
            <person name="Evans L.H."/>
            <person name="Alamgir A."/>
            <person name="Owens N."/>
            <person name="Weber N.D."/>
            <person name="Virtaneva K."/>
            <person name="Barbian K."/>
            <person name="Babar A."/>
            <person name="Rosenke K."/>
        </authorList>
    </citation>
    <scope>NUCLEOTIDE SEQUENCE [LARGE SCALE GENOMIC DNA]</scope>
    <source>
        <strain evidence="2 3">IFM 0406</strain>
    </source>
</reference>
<evidence type="ECO:0000313" key="2">
    <source>
        <dbReference type="EMBL" id="KZM75781.1"/>
    </source>
</evidence>
<organism evidence="2 3">
    <name type="scientific">Nocardia terpenica</name>
    <dbReference type="NCBI Taxonomy" id="455432"/>
    <lineage>
        <taxon>Bacteria</taxon>
        <taxon>Bacillati</taxon>
        <taxon>Actinomycetota</taxon>
        <taxon>Actinomycetes</taxon>
        <taxon>Mycobacteriales</taxon>
        <taxon>Nocardiaceae</taxon>
        <taxon>Nocardia</taxon>
    </lineage>
</organism>
<sequence>MPKTIQTVDVTGVLDTEGHPILFAEGPVTGPISVQYRYRGLDGRGYDTWCLHMRLSPLFDRAEQGLPEYVTINGREYTGHRNIVIESHGPHPTSVGATEDHCTRRVGGGVVTAAAIDHLDELFPQIVAFWHTPVRLHEAKVQDAQDRIADVETKFIRATAEYHRDLEASHRALDALLKQQP</sequence>
<dbReference type="EMBL" id="LWGR01000003">
    <property type="protein sequence ID" value="KZM75781.1"/>
    <property type="molecule type" value="Genomic_DNA"/>
</dbReference>
<dbReference type="OrthoDB" id="4577156at2"/>
<protein>
    <submittedName>
        <fullName evidence="2">Uncharacterized protein</fullName>
    </submittedName>
</protein>
<gene>
    <name evidence="2" type="ORF">AWN90_20815</name>
</gene>
<dbReference type="AlphaFoldDB" id="A0A164PMP7"/>